<gene>
    <name evidence="1" type="ORF">Tci_887795</name>
</gene>
<name>A0A699U3B4_TANCI</name>
<sequence>QNSAKKQKTSEEVPEETLKEMMELILVKEVYKLQVENYSQMANDLILKIYKIANRPRQEDD</sequence>
<accession>A0A699U3B4</accession>
<feature type="non-terminal residue" evidence="1">
    <location>
        <position position="1"/>
    </location>
</feature>
<dbReference type="AlphaFoldDB" id="A0A699U3B4"/>
<organism evidence="1">
    <name type="scientific">Tanacetum cinerariifolium</name>
    <name type="common">Dalmatian daisy</name>
    <name type="synonym">Chrysanthemum cinerariifolium</name>
    <dbReference type="NCBI Taxonomy" id="118510"/>
    <lineage>
        <taxon>Eukaryota</taxon>
        <taxon>Viridiplantae</taxon>
        <taxon>Streptophyta</taxon>
        <taxon>Embryophyta</taxon>
        <taxon>Tracheophyta</taxon>
        <taxon>Spermatophyta</taxon>
        <taxon>Magnoliopsida</taxon>
        <taxon>eudicotyledons</taxon>
        <taxon>Gunneridae</taxon>
        <taxon>Pentapetalae</taxon>
        <taxon>asterids</taxon>
        <taxon>campanulids</taxon>
        <taxon>Asterales</taxon>
        <taxon>Asteraceae</taxon>
        <taxon>Asteroideae</taxon>
        <taxon>Anthemideae</taxon>
        <taxon>Anthemidinae</taxon>
        <taxon>Tanacetum</taxon>
    </lineage>
</organism>
<proteinExistence type="predicted"/>
<comment type="caution">
    <text evidence="1">The sequence shown here is derived from an EMBL/GenBank/DDBJ whole genome shotgun (WGS) entry which is preliminary data.</text>
</comment>
<reference evidence="1" key="1">
    <citation type="journal article" date="2019" name="Sci. Rep.">
        <title>Draft genome of Tanacetum cinerariifolium, the natural source of mosquito coil.</title>
        <authorList>
            <person name="Yamashiro T."/>
            <person name="Shiraishi A."/>
            <person name="Satake H."/>
            <person name="Nakayama K."/>
        </authorList>
    </citation>
    <scope>NUCLEOTIDE SEQUENCE</scope>
</reference>
<protein>
    <submittedName>
        <fullName evidence="1">Uncharacterized protein</fullName>
    </submittedName>
</protein>
<dbReference type="EMBL" id="BKCJ011289141">
    <property type="protein sequence ID" value="GFD15826.1"/>
    <property type="molecule type" value="Genomic_DNA"/>
</dbReference>
<evidence type="ECO:0000313" key="1">
    <source>
        <dbReference type="EMBL" id="GFD15826.1"/>
    </source>
</evidence>